<dbReference type="Proteomes" id="UP001159363">
    <property type="component" value="Chromosome 2"/>
</dbReference>
<comment type="caution">
    <text evidence="1">The sequence shown here is derived from an EMBL/GenBank/DDBJ whole genome shotgun (WGS) entry which is preliminary data.</text>
</comment>
<keyword evidence="2" id="KW-1185">Reference proteome</keyword>
<proteinExistence type="predicted"/>
<gene>
    <name evidence="1" type="ORF">PR048_005524</name>
</gene>
<dbReference type="EMBL" id="JARBHB010000002">
    <property type="protein sequence ID" value="KAJ8892943.1"/>
    <property type="molecule type" value="Genomic_DNA"/>
</dbReference>
<reference evidence="1 2" key="1">
    <citation type="submission" date="2023-02" db="EMBL/GenBank/DDBJ databases">
        <title>LHISI_Scaffold_Assembly.</title>
        <authorList>
            <person name="Stuart O.P."/>
            <person name="Cleave R."/>
            <person name="Magrath M.J.L."/>
            <person name="Mikheyev A.S."/>
        </authorList>
    </citation>
    <scope>NUCLEOTIDE SEQUENCE [LARGE SCALE GENOMIC DNA]</scope>
    <source>
        <strain evidence="1">Daus_M_001</strain>
        <tissue evidence="1">Leg muscle</tissue>
    </source>
</reference>
<evidence type="ECO:0000313" key="1">
    <source>
        <dbReference type="EMBL" id="KAJ8892943.1"/>
    </source>
</evidence>
<name>A0ABQ9IAK5_9NEOP</name>
<accession>A0ABQ9IAK5</accession>
<sequence length="183" mass="21549">MAEVNKLSALVLTGNLSENWYEFEQHFYIFMIAQGKVKVVVFLNIVGEDAVKLFNTFKSSRGCKKKYEKVIEAFENYVRPKKNVPYKRFLLYSQKQKGEPFQHFLTDLKKLICTYLDQGDILRDCVFMGMYDKTFQKEILKTQELALEKACELVNLSETSRQQLKCLQNNIVYPSQIEDHHHM</sequence>
<organism evidence="1 2">
    <name type="scientific">Dryococelus australis</name>
    <dbReference type="NCBI Taxonomy" id="614101"/>
    <lineage>
        <taxon>Eukaryota</taxon>
        <taxon>Metazoa</taxon>
        <taxon>Ecdysozoa</taxon>
        <taxon>Arthropoda</taxon>
        <taxon>Hexapoda</taxon>
        <taxon>Insecta</taxon>
        <taxon>Pterygota</taxon>
        <taxon>Neoptera</taxon>
        <taxon>Polyneoptera</taxon>
        <taxon>Phasmatodea</taxon>
        <taxon>Verophasmatodea</taxon>
        <taxon>Anareolatae</taxon>
        <taxon>Phasmatidae</taxon>
        <taxon>Eurycanthinae</taxon>
        <taxon>Dryococelus</taxon>
    </lineage>
</organism>
<evidence type="ECO:0000313" key="2">
    <source>
        <dbReference type="Proteomes" id="UP001159363"/>
    </source>
</evidence>
<protein>
    <submittedName>
        <fullName evidence="1">Uncharacterized protein</fullName>
    </submittedName>
</protein>
<dbReference type="PANTHER" id="PTHR33198">
    <property type="entry name" value="ANK_REP_REGION DOMAIN-CONTAINING PROTEIN-RELATED"/>
    <property type="match status" value="1"/>
</dbReference>